<dbReference type="CDD" id="cd01647">
    <property type="entry name" value="RT_LTR"/>
    <property type="match status" value="1"/>
</dbReference>
<dbReference type="InterPro" id="IPR053134">
    <property type="entry name" value="RNA-dir_DNA_polymerase"/>
</dbReference>
<feature type="region of interest" description="Disordered" evidence="1">
    <location>
        <begin position="1"/>
        <end position="31"/>
    </location>
</feature>
<gene>
    <name evidence="3" type="ORF">E6C27_scaffold7126G00090</name>
</gene>
<comment type="caution">
    <text evidence="3">The sequence shown here is derived from an EMBL/GenBank/DDBJ whole genome shotgun (WGS) entry which is preliminary data.</text>
</comment>
<dbReference type="InterPro" id="IPR043502">
    <property type="entry name" value="DNA/RNA_pol_sf"/>
</dbReference>
<evidence type="ECO:0000313" key="3">
    <source>
        <dbReference type="EMBL" id="KAA0062518.1"/>
    </source>
</evidence>
<dbReference type="PANTHER" id="PTHR24559">
    <property type="entry name" value="TRANSPOSON TY3-I GAG-POL POLYPROTEIN"/>
    <property type="match status" value="1"/>
</dbReference>
<dbReference type="Pfam" id="PF00078">
    <property type="entry name" value="RVT_1"/>
    <property type="match status" value="1"/>
</dbReference>
<dbReference type="EMBL" id="SSTE01004560">
    <property type="protein sequence ID" value="KAA0062518.1"/>
    <property type="molecule type" value="Genomic_DNA"/>
</dbReference>
<keyword evidence="3" id="KW-0645">Protease</keyword>
<proteinExistence type="predicted"/>
<evidence type="ECO:0000256" key="1">
    <source>
        <dbReference type="SAM" id="MobiDB-lite"/>
    </source>
</evidence>
<name>A0A5A7V4L8_CUCMM</name>
<evidence type="ECO:0000259" key="2">
    <source>
        <dbReference type="Pfam" id="PF00078"/>
    </source>
</evidence>
<dbReference type="STRING" id="1194695.A0A5A7V4L8"/>
<dbReference type="AlphaFoldDB" id="A0A5A7V4L8"/>
<reference evidence="3 4" key="1">
    <citation type="submission" date="2019-08" db="EMBL/GenBank/DDBJ databases">
        <title>Draft genome sequences of two oriental melons (Cucumis melo L. var makuwa).</title>
        <authorList>
            <person name="Kwon S.-Y."/>
        </authorList>
    </citation>
    <scope>NUCLEOTIDE SEQUENCE [LARGE SCALE GENOMIC DNA]</scope>
    <source>
        <strain evidence="4">cv. SW 3</strain>
        <tissue evidence="3">Leaf</tissue>
    </source>
</reference>
<dbReference type="SUPFAM" id="SSF56672">
    <property type="entry name" value="DNA/RNA polymerases"/>
    <property type="match status" value="1"/>
</dbReference>
<sequence>MSRCRGAHRGRRRGRGAGRTQPEEQPAVQAANSIATVTQADLAAMEKRYQDMLRDALAPGPAQTPVEPLIVPNQLSAEAKHLSDFRKYNPKMFDVSMDDPTKAHIWFTSVHTIFRYMKCPNDQTGHCVVFFLTDRGTAWRYDTKFYMVSHFASDVVGNEAAKTDKFVSSLRLDLYGFVRAFRPTMDISLNERVDPSKATGRGSTLETIGDYLEQDFSFLVGKSFYHYSSGGQASWYYGDKYARNPGALHTPPPRDINFAIELESDTAPISGAPYRMASTKLKELKVQLQEHYEFIVMSFGLTNAPAVFMDLMNRVFKDFLDTFVIVFIDNILVYSKKEAEHEEHLHQVFETLQANKLYAKFSKCEV</sequence>
<organism evidence="3 4">
    <name type="scientific">Cucumis melo var. makuwa</name>
    <name type="common">Oriental melon</name>
    <dbReference type="NCBI Taxonomy" id="1194695"/>
    <lineage>
        <taxon>Eukaryota</taxon>
        <taxon>Viridiplantae</taxon>
        <taxon>Streptophyta</taxon>
        <taxon>Embryophyta</taxon>
        <taxon>Tracheophyta</taxon>
        <taxon>Spermatophyta</taxon>
        <taxon>Magnoliopsida</taxon>
        <taxon>eudicotyledons</taxon>
        <taxon>Gunneridae</taxon>
        <taxon>Pentapetalae</taxon>
        <taxon>rosids</taxon>
        <taxon>fabids</taxon>
        <taxon>Cucurbitales</taxon>
        <taxon>Cucurbitaceae</taxon>
        <taxon>Benincaseae</taxon>
        <taxon>Cucumis</taxon>
    </lineage>
</organism>
<feature type="compositionally biased region" description="Basic residues" evidence="1">
    <location>
        <begin position="1"/>
        <end position="16"/>
    </location>
</feature>
<dbReference type="GO" id="GO:0006508">
    <property type="term" value="P:proteolysis"/>
    <property type="evidence" value="ECO:0007669"/>
    <property type="project" value="UniProtKB-KW"/>
</dbReference>
<dbReference type="GO" id="GO:0008233">
    <property type="term" value="F:peptidase activity"/>
    <property type="evidence" value="ECO:0007669"/>
    <property type="project" value="UniProtKB-KW"/>
</dbReference>
<dbReference type="Gene3D" id="3.30.70.270">
    <property type="match status" value="1"/>
</dbReference>
<protein>
    <submittedName>
        <fullName evidence="3">Gag protease polyprotein</fullName>
    </submittedName>
</protein>
<dbReference type="OrthoDB" id="2272416at2759"/>
<accession>A0A5A7V4L8</accession>
<dbReference type="PANTHER" id="PTHR24559:SF444">
    <property type="entry name" value="REVERSE TRANSCRIPTASE DOMAIN-CONTAINING PROTEIN"/>
    <property type="match status" value="1"/>
</dbReference>
<dbReference type="InterPro" id="IPR000477">
    <property type="entry name" value="RT_dom"/>
</dbReference>
<keyword evidence="3" id="KW-0378">Hydrolase</keyword>
<evidence type="ECO:0000313" key="4">
    <source>
        <dbReference type="Proteomes" id="UP000321393"/>
    </source>
</evidence>
<feature type="domain" description="Reverse transcriptase" evidence="2">
    <location>
        <begin position="285"/>
        <end position="365"/>
    </location>
</feature>
<dbReference type="InterPro" id="IPR043128">
    <property type="entry name" value="Rev_trsase/Diguanyl_cyclase"/>
</dbReference>
<dbReference type="Proteomes" id="UP000321393">
    <property type="component" value="Unassembled WGS sequence"/>
</dbReference>